<protein>
    <recommendedName>
        <fullName evidence="7">Structure-specific endonuclease subunit SLX4</fullName>
    </recommendedName>
</protein>
<sequence length="560" mass="63695">MSDFLLGTQAQAQIEEWESNDGERKKLNSLKQKFSLAPSVPVKAKHKAALTRRPKIKSLGDQMSKKYGKKNDNVAVLLALSGKKRKVKDIIRSIARIEEKSTEKAQDLDEINLLYSKDEWVEVRDEITRNLPKLSKSAKMTLDLISEKYDKQRENKQLWQESSTPPLVFSKDEIQNLYDFEKDEKSFISSESDSEDLVVTLSQVMHREASEITGSEKSVPCTPEEDYKDSELSWITYETCAIQSRQLEGQRKQVYKVSDDSNLEVAGTQQDPIDLSSQAGGDIQVLDSVYLKSFEDPKTTGGEVEVVTSSPIQADEAVVIESSSPINREQSMTNKTTEEVSEEVFSMSAKSETPSLHGKSGHVSEDEFFSCTEFFADKLKEIDTLSKVEKVVPDSQPDYDELTIDFEKFSTQQLKKQITEWGLKPVRSRTQMVQLLNSTLKLIDRSQLKTVERTEAQGEGLLRFSQAELNKGYDDHQMTQSTIQTVRSSMFLNIRTILQNEPKLHRDILLLRPINFNEVTAVLEKNGLQMDAYTVRDFLDEMGICFTVKEDEIEVDNDEI</sequence>
<keyword evidence="6" id="KW-0539">Nucleus</keyword>
<dbReference type="EMBL" id="JAEUBE010000504">
    <property type="protein sequence ID" value="KAH3660439.1"/>
    <property type="molecule type" value="Genomic_DNA"/>
</dbReference>
<reference evidence="8" key="1">
    <citation type="journal article" date="2021" name="Open Biol.">
        <title>Shared evolutionary footprints suggest mitochondrial oxidative damage underlies multiple complex I losses in fungi.</title>
        <authorList>
            <person name="Schikora-Tamarit M.A."/>
            <person name="Marcet-Houben M."/>
            <person name="Nosek J."/>
            <person name="Gabaldon T."/>
        </authorList>
    </citation>
    <scope>NUCLEOTIDE SEQUENCE</scope>
    <source>
        <strain evidence="8">CBS6075</strain>
    </source>
</reference>
<name>A0A9P8SZT5_9ASCO</name>
<gene>
    <name evidence="8" type="ORF">OGAPHI_007025</name>
</gene>
<evidence type="ECO:0000256" key="6">
    <source>
        <dbReference type="ARBA" id="ARBA00023242"/>
    </source>
</evidence>
<dbReference type="Pfam" id="PF09494">
    <property type="entry name" value="Slx4"/>
    <property type="match status" value="1"/>
</dbReference>
<dbReference type="AlphaFoldDB" id="A0A9P8SZT5"/>
<evidence type="ECO:0000256" key="5">
    <source>
        <dbReference type="ARBA" id="ARBA00023204"/>
    </source>
</evidence>
<evidence type="ECO:0000256" key="3">
    <source>
        <dbReference type="ARBA" id="ARBA00022763"/>
    </source>
</evidence>
<dbReference type="InterPro" id="IPR018574">
    <property type="entry name" value="Structure-sp_endonuc_su_Slx4"/>
</dbReference>
<dbReference type="GO" id="GO:0006281">
    <property type="term" value="P:DNA repair"/>
    <property type="evidence" value="ECO:0007669"/>
    <property type="project" value="UniProtKB-KW"/>
</dbReference>
<proteinExistence type="inferred from homology"/>
<organism evidence="8 9">
    <name type="scientific">Ogataea philodendri</name>
    <dbReference type="NCBI Taxonomy" id="1378263"/>
    <lineage>
        <taxon>Eukaryota</taxon>
        <taxon>Fungi</taxon>
        <taxon>Dikarya</taxon>
        <taxon>Ascomycota</taxon>
        <taxon>Saccharomycotina</taxon>
        <taxon>Pichiomycetes</taxon>
        <taxon>Pichiales</taxon>
        <taxon>Pichiaceae</taxon>
        <taxon>Ogataea</taxon>
    </lineage>
</organism>
<accession>A0A9P8SZT5</accession>
<keyword evidence="9" id="KW-1185">Reference proteome</keyword>
<dbReference type="GeneID" id="70238989"/>
<evidence type="ECO:0000256" key="4">
    <source>
        <dbReference type="ARBA" id="ARBA00023172"/>
    </source>
</evidence>
<evidence type="ECO:0000313" key="8">
    <source>
        <dbReference type="EMBL" id="KAH3660439.1"/>
    </source>
</evidence>
<reference evidence="8" key="2">
    <citation type="submission" date="2021-01" db="EMBL/GenBank/DDBJ databases">
        <authorList>
            <person name="Schikora-Tamarit M.A."/>
        </authorList>
    </citation>
    <scope>NUCLEOTIDE SEQUENCE</scope>
    <source>
        <strain evidence="8">CBS6075</strain>
    </source>
</reference>
<dbReference type="GO" id="GO:0006260">
    <property type="term" value="P:DNA replication"/>
    <property type="evidence" value="ECO:0007669"/>
    <property type="project" value="InterPro"/>
</dbReference>
<dbReference type="RefSeq" id="XP_046058142.1">
    <property type="nucleotide sequence ID" value="XM_046208376.1"/>
</dbReference>
<dbReference type="OrthoDB" id="3997888at2759"/>
<keyword evidence="3" id="KW-0227">DNA damage</keyword>
<comment type="subcellular location">
    <subcellularLocation>
        <location evidence="1">Nucleus</location>
    </subcellularLocation>
</comment>
<evidence type="ECO:0000313" key="9">
    <source>
        <dbReference type="Proteomes" id="UP000769157"/>
    </source>
</evidence>
<dbReference type="Proteomes" id="UP000769157">
    <property type="component" value="Unassembled WGS sequence"/>
</dbReference>
<evidence type="ECO:0000256" key="7">
    <source>
        <dbReference type="ARBA" id="ARBA00029496"/>
    </source>
</evidence>
<evidence type="ECO:0000256" key="1">
    <source>
        <dbReference type="ARBA" id="ARBA00004123"/>
    </source>
</evidence>
<comment type="caution">
    <text evidence="8">The sequence shown here is derived from an EMBL/GenBank/DDBJ whole genome shotgun (WGS) entry which is preliminary data.</text>
</comment>
<comment type="similarity">
    <text evidence="2">Belongs to the SLX4 family.</text>
</comment>
<dbReference type="GO" id="GO:0033557">
    <property type="term" value="C:Slx1-Slx4 complex"/>
    <property type="evidence" value="ECO:0007669"/>
    <property type="project" value="InterPro"/>
</dbReference>
<keyword evidence="4" id="KW-0233">DNA recombination</keyword>
<keyword evidence="5" id="KW-0234">DNA repair</keyword>
<evidence type="ECO:0000256" key="2">
    <source>
        <dbReference type="ARBA" id="ARBA00006661"/>
    </source>
</evidence>
<dbReference type="GO" id="GO:0006310">
    <property type="term" value="P:DNA recombination"/>
    <property type="evidence" value="ECO:0007669"/>
    <property type="project" value="UniProtKB-KW"/>
</dbReference>